<accession>A0AA48HR13</accession>
<reference evidence="1" key="1">
    <citation type="submission" date="2023-01" db="EMBL/GenBank/DDBJ databases">
        <title>Complete genome sequence of Planctobacterium marinum strain Dej080120_11.</title>
        <authorList>
            <person name="Ueki S."/>
            <person name="Maruyama F."/>
        </authorList>
    </citation>
    <scope>NUCLEOTIDE SEQUENCE</scope>
    <source>
        <strain evidence="1">Dej080120_11</strain>
    </source>
</reference>
<dbReference type="EMBL" id="AP027272">
    <property type="protein sequence ID" value="BDX08062.1"/>
    <property type="molecule type" value="Genomic_DNA"/>
</dbReference>
<name>A0AA48HR13_9ALTE</name>
<dbReference type="KEGG" id="pmaw:MACH26_35830"/>
<dbReference type="CDD" id="cd06587">
    <property type="entry name" value="VOC"/>
    <property type="match status" value="1"/>
</dbReference>
<dbReference type="RefSeq" id="WP_338294147.1">
    <property type="nucleotide sequence ID" value="NZ_AP027272.1"/>
</dbReference>
<organism evidence="1 2">
    <name type="scientific">Planctobacterium marinum</name>
    <dbReference type="NCBI Taxonomy" id="1631968"/>
    <lineage>
        <taxon>Bacteria</taxon>
        <taxon>Pseudomonadati</taxon>
        <taxon>Pseudomonadota</taxon>
        <taxon>Gammaproteobacteria</taxon>
        <taxon>Alteromonadales</taxon>
        <taxon>Alteromonadaceae</taxon>
        <taxon>Planctobacterium</taxon>
    </lineage>
</organism>
<keyword evidence="2" id="KW-1185">Reference proteome</keyword>
<dbReference type="InterPro" id="IPR029068">
    <property type="entry name" value="Glyas_Bleomycin-R_OHBP_Dase"/>
</dbReference>
<evidence type="ECO:0000313" key="2">
    <source>
        <dbReference type="Proteomes" id="UP001333710"/>
    </source>
</evidence>
<protein>
    <submittedName>
        <fullName evidence="1">Glyoxalase</fullName>
    </submittedName>
</protein>
<dbReference type="Gene3D" id="3.10.180.10">
    <property type="entry name" value="2,3-Dihydroxybiphenyl 1,2-Dioxygenase, domain 1"/>
    <property type="match status" value="1"/>
</dbReference>
<sequence length="126" mass="14165">MDVERFGIILTVAHFDDCVSFYQSLFGLKELFSKRDGDFRLTCLGFGDAYLMIETGGVASPQEKNLARSPAILRFHVADTLTALPLVQSYDPAARRYETDWGNIIRCVDPDGNPISIRESRGFELQ</sequence>
<proteinExistence type="predicted"/>
<dbReference type="Proteomes" id="UP001333710">
    <property type="component" value="Chromosome"/>
</dbReference>
<evidence type="ECO:0000313" key="1">
    <source>
        <dbReference type="EMBL" id="BDX08062.1"/>
    </source>
</evidence>
<dbReference type="SUPFAM" id="SSF54593">
    <property type="entry name" value="Glyoxalase/Bleomycin resistance protein/Dihydroxybiphenyl dioxygenase"/>
    <property type="match status" value="1"/>
</dbReference>
<gene>
    <name evidence="1" type="ORF">MACH26_35830</name>
</gene>
<dbReference type="AlphaFoldDB" id="A0AA48HR13"/>